<dbReference type="Pfam" id="PF04811">
    <property type="entry name" value="Sec23_trunk"/>
    <property type="match status" value="1"/>
</dbReference>
<dbReference type="InterPro" id="IPR006896">
    <property type="entry name" value="Sec23/24_trunk_dom"/>
</dbReference>
<keyword evidence="12" id="KW-0968">Cytoplasmic vesicle</keyword>
<dbReference type="InterPro" id="IPR029006">
    <property type="entry name" value="ADF-H/Gelsolin-like_dom_sf"/>
</dbReference>
<dbReference type="WBParaSite" id="ACRNAN_Path_844.g3249.t1">
    <property type="protein sequence ID" value="ACRNAN_Path_844.g3249.t1"/>
    <property type="gene ID" value="ACRNAN_Path_844.g3249"/>
</dbReference>
<evidence type="ECO:0000256" key="8">
    <source>
        <dbReference type="ARBA" id="ARBA00022892"/>
    </source>
</evidence>
<evidence type="ECO:0000256" key="3">
    <source>
        <dbReference type="ARBA" id="ARBA00004397"/>
    </source>
</evidence>
<dbReference type="InterPro" id="IPR012990">
    <property type="entry name" value="Beta-sandwich_Sec23_24"/>
</dbReference>
<feature type="compositionally biased region" description="Low complexity" evidence="13">
    <location>
        <begin position="1"/>
        <end position="15"/>
    </location>
</feature>
<evidence type="ECO:0000256" key="9">
    <source>
        <dbReference type="ARBA" id="ARBA00022927"/>
    </source>
</evidence>
<evidence type="ECO:0000256" key="13">
    <source>
        <dbReference type="SAM" id="MobiDB-lite"/>
    </source>
</evidence>
<protein>
    <submittedName>
        <fullName evidence="20">Protein transport protein Sec24B</fullName>
    </submittedName>
</protein>
<dbReference type="InterPro" id="IPR007123">
    <property type="entry name" value="Gelsolin-like_dom"/>
</dbReference>
<evidence type="ECO:0000256" key="12">
    <source>
        <dbReference type="ARBA" id="ARBA00023329"/>
    </source>
</evidence>
<dbReference type="GO" id="GO:0000149">
    <property type="term" value="F:SNARE binding"/>
    <property type="evidence" value="ECO:0007669"/>
    <property type="project" value="TreeGrafter"/>
</dbReference>
<dbReference type="Pfam" id="PF00626">
    <property type="entry name" value="Gelsolin"/>
    <property type="match status" value="1"/>
</dbReference>
<feature type="compositionally biased region" description="Polar residues" evidence="13">
    <location>
        <begin position="29"/>
        <end position="42"/>
    </location>
</feature>
<feature type="domain" description="Sec23/Sec24 beta-sandwich" evidence="18">
    <location>
        <begin position="723"/>
        <end position="807"/>
    </location>
</feature>
<sequence>MGGNLPNQQPQLKPPDIQSTANGHFPSGNAPSYSNGPTNSSIPGFPPTPFNSNLPNAQYNQPPSLVPPNLTQPTNLGSYNQAQSSTPSNLVPTASLKPTSSFPSQPPYQQSSQPNPTFAANPNLSTSFNSSASSAFSPLKPISSAPQFPQPAKPNVAQQPNFPQQPQIPQPTPSLGYASMNGPANTVPNSSIPYNPPQMTTPSFQPPGLSNVPVSSSFTQPQLPPVPSMPTSAPPQQLQQNSLTQSSSMYQTSSSSMNGFPAPGPMGTIPTSPNLAPAPQNFPTQQRRPVAGATSAGYMQQPQQLQQTQQLQQPGYPVPNPYYGQGQEQNRYVDLRQERNLIGYGVDDNEINLPSTVVNPNVNVNPAVFRCTMSAVPQTQELLKKCRLPLGLTLHPFKDLKNLSIVQTNIVRCRYCRTYINPYVYLPDNRHWKCNICLRSNDLPDEFCWDPATKSYGDPTRRPELHHPTIEYIASSEYMLRPPQPALYFFILDVSSNAIENGYLHTFSEQLLINLDQLPGDDRLLIGFLAVDAMVHYFQFTDPKRPPKHLIVDDIEDIFIPTNSGFCVELAHFRESVRSFIQNIPTLFEANASTSNCVGAAIDVAHKLIAEVGGRITVFQTVLPDIGPGALKNRASSEKPDPKNLVTATDFYKRIALECTGHQVAVDLFVLSNGYVDLSTLSEISKFSAGSVYHYPNYHINRGQVQVKRFQRHFNRYLTRKIGFEAVLRIRCSRGLSLHTFHGNFFVRSTDLLAMANVNPDSAIGVQVQLEDNLAGQHTVCFQAALLYTSSKGDRRIRVHTLCLPITSDFSTIFNQFDLKASVSMLAKMASERALSNGEIADSKEGLLNAAIDALGAYNRSVGQRSGVVLAPTSGGLKMLPLYILGLLKHRAFSSSSQAQKRLDERIAAMLQFKNAPLEVIMLEVHPALYAIHNIDQFEESPQRLPLSYERVNRDGIYLLDTGNYVYLYICSGVRSEILQQLFDVSHFGQLDEDTVIEQRTNPLSDRLHNFLRTLQSQRGLFAPIIVIREDSPQRDLFTMRLIEDRTENAHSYIEFINHLNQEIQR</sequence>
<feature type="compositionally biased region" description="Polar residues" evidence="13">
    <location>
        <begin position="212"/>
        <end position="221"/>
    </location>
</feature>
<dbReference type="Gene3D" id="3.40.50.410">
    <property type="entry name" value="von Willebrand factor, type A domain"/>
    <property type="match status" value="1"/>
</dbReference>
<dbReference type="SUPFAM" id="SSF81811">
    <property type="entry name" value="Helical domain of Sec23/24"/>
    <property type="match status" value="1"/>
</dbReference>
<evidence type="ECO:0000256" key="1">
    <source>
        <dbReference type="ARBA" id="ARBA00004299"/>
    </source>
</evidence>
<dbReference type="InterPro" id="IPR036174">
    <property type="entry name" value="Znf_Sec23_Sec24_sf"/>
</dbReference>
<dbReference type="Gene3D" id="3.40.20.10">
    <property type="entry name" value="Severin"/>
    <property type="match status" value="1"/>
</dbReference>
<evidence type="ECO:0000256" key="4">
    <source>
        <dbReference type="ARBA" id="ARBA00008334"/>
    </source>
</evidence>
<dbReference type="PANTHER" id="PTHR13803">
    <property type="entry name" value="SEC24-RELATED PROTEIN"/>
    <property type="match status" value="1"/>
</dbReference>
<evidence type="ECO:0000313" key="20">
    <source>
        <dbReference type="WBParaSite" id="ACRNAN_Path_844.g3249.t1"/>
    </source>
</evidence>
<keyword evidence="11" id="KW-0472">Membrane</keyword>
<evidence type="ECO:0000259" key="17">
    <source>
        <dbReference type="Pfam" id="PF04815"/>
    </source>
</evidence>
<dbReference type="GO" id="GO:0090110">
    <property type="term" value="P:COPII-coated vesicle cargo loading"/>
    <property type="evidence" value="ECO:0007669"/>
    <property type="project" value="TreeGrafter"/>
</dbReference>
<reference evidence="20" key="1">
    <citation type="submission" date="2022-11" db="UniProtKB">
        <authorList>
            <consortium name="WormBaseParasite"/>
        </authorList>
    </citation>
    <scope>IDENTIFICATION</scope>
</reference>
<evidence type="ECO:0000259" key="16">
    <source>
        <dbReference type="Pfam" id="PF04811"/>
    </source>
</evidence>
<dbReference type="Gene3D" id="2.60.40.1670">
    <property type="entry name" value="beta-sandwich domain of Sec23/24"/>
    <property type="match status" value="1"/>
</dbReference>
<feature type="compositionally biased region" description="Polar residues" evidence="13">
    <location>
        <begin position="182"/>
        <end position="203"/>
    </location>
</feature>
<keyword evidence="8" id="KW-0931">ER-Golgi transport</keyword>
<dbReference type="GO" id="GO:0000139">
    <property type="term" value="C:Golgi membrane"/>
    <property type="evidence" value="ECO:0007669"/>
    <property type="project" value="UniProtKB-SubCell"/>
</dbReference>
<feature type="compositionally biased region" description="Polar residues" evidence="13">
    <location>
        <begin position="50"/>
        <end position="92"/>
    </location>
</feature>
<evidence type="ECO:0000256" key="5">
    <source>
        <dbReference type="ARBA" id="ARBA00022448"/>
    </source>
</evidence>
<feature type="compositionally biased region" description="Low complexity" evidence="13">
    <location>
        <begin position="98"/>
        <end position="139"/>
    </location>
</feature>
<dbReference type="Pfam" id="PF04810">
    <property type="entry name" value="zf-Sec23_Sec24"/>
    <property type="match status" value="1"/>
</dbReference>
<keyword evidence="10" id="KW-0333">Golgi apparatus</keyword>
<dbReference type="GO" id="GO:0005789">
    <property type="term" value="C:endoplasmic reticulum membrane"/>
    <property type="evidence" value="ECO:0007669"/>
    <property type="project" value="UniProtKB-SubCell"/>
</dbReference>
<dbReference type="GO" id="GO:0006886">
    <property type="term" value="P:intracellular protein transport"/>
    <property type="evidence" value="ECO:0007669"/>
    <property type="project" value="InterPro"/>
</dbReference>
<evidence type="ECO:0000256" key="10">
    <source>
        <dbReference type="ARBA" id="ARBA00023034"/>
    </source>
</evidence>
<proteinExistence type="inferred from homology"/>
<dbReference type="Gene3D" id="2.30.30.380">
    <property type="entry name" value="Zn-finger domain of Sec23/24"/>
    <property type="match status" value="1"/>
</dbReference>
<evidence type="ECO:0000256" key="11">
    <source>
        <dbReference type="ARBA" id="ARBA00023136"/>
    </source>
</evidence>
<feature type="domain" description="Zinc finger Sec23/Sec24-type" evidence="15">
    <location>
        <begin position="410"/>
        <end position="447"/>
    </location>
</feature>
<evidence type="ECO:0000259" key="18">
    <source>
        <dbReference type="Pfam" id="PF08033"/>
    </source>
</evidence>
<dbReference type="SUPFAM" id="SSF53300">
    <property type="entry name" value="vWA-like"/>
    <property type="match status" value="1"/>
</dbReference>
<keyword evidence="19" id="KW-1185">Reference proteome</keyword>
<dbReference type="InterPro" id="IPR006900">
    <property type="entry name" value="Sec23/24_helical_dom"/>
</dbReference>
<dbReference type="Proteomes" id="UP000887540">
    <property type="component" value="Unplaced"/>
</dbReference>
<accession>A0A914CCC1</accession>
<dbReference type="InterPro" id="IPR036175">
    <property type="entry name" value="Sec23/24_helical_dom_sf"/>
</dbReference>
<evidence type="ECO:0000256" key="6">
    <source>
        <dbReference type="ARBA" id="ARBA00022490"/>
    </source>
</evidence>
<keyword evidence="9" id="KW-0653">Protein transport</keyword>
<feature type="domain" description="Sec23/Sec24 helical" evidence="17">
    <location>
        <begin position="818"/>
        <end position="922"/>
    </location>
</feature>
<evidence type="ECO:0000259" key="15">
    <source>
        <dbReference type="Pfam" id="PF04810"/>
    </source>
</evidence>
<feature type="region of interest" description="Disordered" evidence="13">
    <location>
        <begin position="1"/>
        <end position="257"/>
    </location>
</feature>
<dbReference type="GO" id="GO:0030127">
    <property type="term" value="C:COPII vesicle coat"/>
    <property type="evidence" value="ECO:0007669"/>
    <property type="project" value="InterPro"/>
</dbReference>
<dbReference type="InterPro" id="IPR006895">
    <property type="entry name" value="Znf_Sec23_Sec24"/>
</dbReference>
<dbReference type="SUPFAM" id="SSF82754">
    <property type="entry name" value="C-terminal, gelsolin-like domain of Sec23/24"/>
    <property type="match status" value="1"/>
</dbReference>
<dbReference type="AlphaFoldDB" id="A0A914CCC1"/>
<dbReference type="PANTHER" id="PTHR13803:SF39">
    <property type="entry name" value="SECRETORY 24AB, ISOFORM A"/>
    <property type="match status" value="1"/>
</dbReference>
<dbReference type="InterPro" id="IPR036180">
    <property type="entry name" value="Gelsolin-like_dom_sf"/>
</dbReference>
<comment type="subcellular location">
    <subcellularLocation>
        <location evidence="1">Cytoplasmic vesicle</location>
        <location evidence="1">COPII-coated vesicle membrane</location>
        <topology evidence="1">Peripheral membrane protein</topology>
        <orientation evidence="1">Cytoplasmic side</orientation>
    </subcellularLocation>
    <subcellularLocation>
        <location evidence="3">Endoplasmic reticulum membrane</location>
        <topology evidence="3">Peripheral membrane protein</topology>
        <orientation evidence="3">Cytoplasmic side</orientation>
    </subcellularLocation>
    <subcellularLocation>
        <location evidence="2">Golgi apparatus membrane</location>
    </subcellularLocation>
</comment>
<dbReference type="Gene3D" id="1.20.120.730">
    <property type="entry name" value="Sec23/Sec24 helical domain"/>
    <property type="match status" value="1"/>
</dbReference>
<keyword evidence="7" id="KW-0256">Endoplasmic reticulum</keyword>
<dbReference type="InterPro" id="IPR050550">
    <property type="entry name" value="SEC23_SEC24_subfamily"/>
</dbReference>
<comment type="similarity">
    <text evidence="4">Belongs to the SEC23/SEC24 family. SEC24 subfamily.</text>
</comment>
<evidence type="ECO:0000256" key="7">
    <source>
        <dbReference type="ARBA" id="ARBA00022824"/>
    </source>
</evidence>
<dbReference type="SUPFAM" id="SSF81995">
    <property type="entry name" value="beta-sandwich domain of Sec23/24"/>
    <property type="match status" value="1"/>
</dbReference>
<keyword evidence="6" id="KW-0963">Cytoplasm</keyword>
<name>A0A914CCC1_9BILA</name>
<dbReference type="Pfam" id="PF08033">
    <property type="entry name" value="Sec23_BS"/>
    <property type="match status" value="1"/>
</dbReference>
<dbReference type="GO" id="GO:0070971">
    <property type="term" value="C:endoplasmic reticulum exit site"/>
    <property type="evidence" value="ECO:0007669"/>
    <property type="project" value="TreeGrafter"/>
</dbReference>
<feature type="compositionally biased region" description="Low complexity" evidence="13">
    <location>
        <begin position="229"/>
        <end position="257"/>
    </location>
</feature>
<feature type="domain" description="Sec23/Sec24 trunk" evidence="16">
    <location>
        <begin position="483"/>
        <end position="718"/>
    </location>
</feature>
<evidence type="ECO:0000313" key="19">
    <source>
        <dbReference type="Proteomes" id="UP000887540"/>
    </source>
</evidence>
<organism evidence="19 20">
    <name type="scientific">Acrobeloides nanus</name>
    <dbReference type="NCBI Taxonomy" id="290746"/>
    <lineage>
        <taxon>Eukaryota</taxon>
        <taxon>Metazoa</taxon>
        <taxon>Ecdysozoa</taxon>
        <taxon>Nematoda</taxon>
        <taxon>Chromadorea</taxon>
        <taxon>Rhabditida</taxon>
        <taxon>Tylenchina</taxon>
        <taxon>Cephalobomorpha</taxon>
        <taxon>Cephaloboidea</taxon>
        <taxon>Cephalobidae</taxon>
        <taxon>Acrobeloides</taxon>
    </lineage>
</organism>
<dbReference type="Pfam" id="PF04815">
    <property type="entry name" value="Sec23_helical"/>
    <property type="match status" value="1"/>
</dbReference>
<keyword evidence="5" id="KW-0813">Transport</keyword>
<evidence type="ECO:0000259" key="14">
    <source>
        <dbReference type="Pfam" id="PF00626"/>
    </source>
</evidence>
<feature type="domain" description="Gelsolin-like" evidence="14">
    <location>
        <begin position="941"/>
        <end position="1011"/>
    </location>
</feature>
<dbReference type="InterPro" id="IPR036465">
    <property type="entry name" value="vWFA_dom_sf"/>
</dbReference>
<dbReference type="GO" id="GO:0008270">
    <property type="term" value="F:zinc ion binding"/>
    <property type="evidence" value="ECO:0007669"/>
    <property type="project" value="InterPro"/>
</dbReference>
<evidence type="ECO:0000256" key="2">
    <source>
        <dbReference type="ARBA" id="ARBA00004394"/>
    </source>
</evidence>
<dbReference type="SUPFAM" id="SSF82919">
    <property type="entry name" value="Zn-finger domain of Sec23/24"/>
    <property type="match status" value="1"/>
</dbReference>